<keyword evidence="2" id="KW-1185">Reference proteome</keyword>
<proteinExistence type="predicted"/>
<dbReference type="AlphaFoldDB" id="A0A7V9A627"/>
<evidence type="ECO:0008006" key="3">
    <source>
        <dbReference type="Google" id="ProtNLM"/>
    </source>
</evidence>
<dbReference type="EMBL" id="JABRWO010000002">
    <property type="protein sequence ID" value="MBA2113822.1"/>
    <property type="molecule type" value="Genomic_DNA"/>
</dbReference>
<reference evidence="1 2" key="1">
    <citation type="submission" date="2020-05" db="EMBL/GenBank/DDBJ databases">
        <title>Bremerella alba sp. nov., a novel planctomycete isolated from the surface of the macroalga Fucus spiralis.</title>
        <authorList>
            <person name="Godinho O."/>
            <person name="Botelho R."/>
            <person name="Albuquerque L."/>
            <person name="Wiegand S."/>
            <person name="Da Costa M.S."/>
            <person name="Lobo-Da-Cunha A."/>
            <person name="Jogler C."/>
            <person name="Lage O.M."/>
        </authorList>
    </citation>
    <scope>NUCLEOTIDE SEQUENCE [LARGE SCALE GENOMIC DNA]</scope>
    <source>
        <strain evidence="1 2">FF15</strain>
    </source>
</reference>
<name>A0A7V9A627_9BACT</name>
<evidence type="ECO:0000313" key="1">
    <source>
        <dbReference type="EMBL" id="MBA2113822.1"/>
    </source>
</evidence>
<dbReference type="Proteomes" id="UP000551616">
    <property type="component" value="Unassembled WGS sequence"/>
</dbReference>
<gene>
    <name evidence="1" type="ORF">HOV93_09750</name>
</gene>
<evidence type="ECO:0000313" key="2">
    <source>
        <dbReference type="Proteomes" id="UP000551616"/>
    </source>
</evidence>
<accession>A0A7V9A627</accession>
<protein>
    <recommendedName>
        <fullName evidence="3">MoeA C-terminal domain-containing protein</fullName>
    </recommendedName>
</protein>
<sequence length="86" mass="9656">MVEDDQAQSGHLQRNYPAPHAGYYRPLIELQASVVPGYSLGYLLDLETRQETAIRSSQQGMLITRRALPVVQKGDCLAVILEETER</sequence>
<dbReference type="Gene3D" id="3.40.630.10">
    <property type="entry name" value="Zn peptidases"/>
    <property type="match status" value="1"/>
</dbReference>
<comment type="caution">
    <text evidence="1">The sequence shown here is derived from an EMBL/GenBank/DDBJ whole genome shotgun (WGS) entry which is preliminary data.</text>
</comment>
<organism evidence="1 2">
    <name type="scientific">Bremerella alba</name>
    <dbReference type="NCBI Taxonomy" id="980252"/>
    <lineage>
        <taxon>Bacteria</taxon>
        <taxon>Pseudomonadati</taxon>
        <taxon>Planctomycetota</taxon>
        <taxon>Planctomycetia</taxon>
        <taxon>Pirellulales</taxon>
        <taxon>Pirellulaceae</taxon>
        <taxon>Bremerella</taxon>
    </lineage>
</organism>